<dbReference type="EMBL" id="GBXM01065294">
    <property type="protein sequence ID" value="JAH43283.1"/>
    <property type="molecule type" value="Transcribed_RNA"/>
</dbReference>
<sequence length="61" mass="7246">MQLYFHCFQSICVAYEGKEKNCNRVSFNCSLNVAQYMFAAAFTEVMHKRKYHRQVSRPYNG</sequence>
<proteinExistence type="predicted"/>
<reference evidence="1" key="1">
    <citation type="submission" date="2014-11" db="EMBL/GenBank/DDBJ databases">
        <authorList>
            <person name="Amaro Gonzalez C."/>
        </authorList>
    </citation>
    <scope>NUCLEOTIDE SEQUENCE</scope>
</reference>
<reference evidence="1" key="2">
    <citation type="journal article" date="2015" name="Fish Shellfish Immunol.">
        <title>Early steps in the European eel (Anguilla anguilla)-Vibrio vulnificus interaction in the gills: Role of the RtxA13 toxin.</title>
        <authorList>
            <person name="Callol A."/>
            <person name="Pajuelo D."/>
            <person name="Ebbesson L."/>
            <person name="Teles M."/>
            <person name="MacKenzie S."/>
            <person name="Amaro C."/>
        </authorList>
    </citation>
    <scope>NUCLEOTIDE SEQUENCE</scope>
</reference>
<accession>A0A0E9SS08</accession>
<organism evidence="1">
    <name type="scientific">Anguilla anguilla</name>
    <name type="common">European freshwater eel</name>
    <name type="synonym">Muraena anguilla</name>
    <dbReference type="NCBI Taxonomy" id="7936"/>
    <lineage>
        <taxon>Eukaryota</taxon>
        <taxon>Metazoa</taxon>
        <taxon>Chordata</taxon>
        <taxon>Craniata</taxon>
        <taxon>Vertebrata</taxon>
        <taxon>Euteleostomi</taxon>
        <taxon>Actinopterygii</taxon>
        <taxon>Neopterygii</taxon>
        <taxon>Teleostei</taxon>
        <taxon>Anguilliformes</taxon>
        <taxon>Anguillidae</taxon>
        <taxon>Anguilla</taxon>
    </lineage>
</organism>
<dbReference type="AlphaFoldDB" id="A0A0E9SS08"/>
<name>A0A0E9SS08_ANGAN</name>
<evidence type="ECO:0000313" key="1">
    <source>
        <dbReference type="EMBL" id="JAH43283.1"/>
    </source>
</evidence>
<protein>
    <submittedName>
        <fullName evidence="1">Uncharacterized protein</fullName>
    </submittedName>
</protein>